<gene>
    <name evidence="5" type="primary">LOC107106388</name>
</gene>
<dbReference type="Proteomes" id="UP000694871">
    <property type="component" value="Unplaced"/>
</dbReference>
<evidence type="ECO:0000259" key="3">
    <source>
        <dbReference type="PROSITE" id="PS50003"/>
    </source>
</evidence>
<organism evidence="4 5">
    <name type="scientific">Gekko japonicus</name>
    <name type="common">Schlegel's Japanese gecko</name>
    <dbReference type="NCBI Taxonomy" id="146911"/>
    <lineage>
        <taxon>Eukaryota</taxon>
        <taxon>Metazoa</taxon>
        <taxon>Chordata</taxon>
        <taxon>Craniata</taxon>
        <taxon>Vertebrata</taxon>
        <taxon>Euteleostomi</taxon>
        <taxon>Lepidosauria</taxon>
        <taxon>Squamata</taxon>
        <taxon>Bifurcata</taxon>
        <taxon>Gekkota</taxon>
        <taxon>Gekkonidae</taxon>
        <taxon>Gekkoninae</taxon>
        <taxon>Gekko</taxon>
    </lineage>
</organism>
<dbReference type="GeneID" id="107106388"/>
<dbReference type="InterPro" id="IPR041020">
    <property type="entry name" value="PH_16"/>
</dbReference>
<feature type="compositionally biased region" description="Basic and acidic residues" evidence="2">
    <location>
        <begin position="214"/>
        <end position="223"/>
    </location>
</feature>
<evidence type="ECO:0000256" key="1">
    <source>
        <dbReference type="ARBA" id="ARBA00022658"/>
    </source>
</evidence>
<feature type="compositionally biased region" description="Basic and acidic residues" evidence="2">
    <location>
        <begin position="80"/>
        <end position="108"/>
    </location>
</feature>
<sequence>RKAFYVIFSWENGAQIYELVAQTVSERKNWCSMISETAGCLKLPSSTRLKPRHSVPNRTSPHYYAEPLLSGTENGSKETLPSEEREKDSPLEGAEFEERGPGGEQRSSKAMEDFLADILPLYKPQPKGHGSLAAAVQERVWALKRLLQLPEEGEASFPADDADRLPENGNSCEGEEEDEWGTGDGAEVENSRRHQSESMRTGGTPNGPQELEWSSEHLEREGHTSPVILSHQQLDGVKHHLRLLEDAVQGLKDIEADYWRLQQLMGKLTSPQHPSFT</sequence>
<dbReference type="Gene3D" id="2.30.29.30">
    <property type="entry name" value="Pleckstrin-homology domain (PH domain)/Phosphotyrosine-binding domain (PTB)"/>
    <property type="match status" value="1"/>
</dbReference>
<dbReference type="PROSITE" id="PS50003">
    <property type="entry name" value="PH_DOMAIN"/>
    <property type="match status" value="1"/>
</dbReference>
<accession>A0ABM1JKM3</accession>
<feature type="compositionally biased region" description="Polar residues" evidence="2">
    <location>
        <begin position="198"/>
        <end position="207"/>
    </location>
</feature>
<feature type="non-terminal residue" evidence="5">
    <location>
        <position position="1"/>
    </location>
</feature>
<reference evidence="5" key="1">
    <citation type="submission" date="2025-08" db="UniProtKB">
        <authorList>
            <consortium name="RefSeq"/>
        </authorList>
    </citation>
    <scope>IDENTIFICATION</scope>
</reference>
<feature type="domain" description="PH" evidence="3">
    <location>
        <begin position="1"/>
        <end position="39"/>
    </location>
</feature>
<evidence type="ECO:0000313" key="4">
    <source>
        <dbReference type="Proteomes" id="UP000694871"/>
    </source>
</evidence>
<dbReference type="InterPro" id="IPR001849">
    <property type="entry name" value="PH_domain"/>
</dbReference>
<name>A0ABM1JKM3_GEKJA</name>
<proteinExistence type="predicted"/>
<protein>
    <submittedName>
        <fullName evidence="5">Uncharacterized protein LOC107106388</fullName>
    </submittedName>
</protein>
<keyword evidence="1" id="KW-0344">Guanine-nucleotide releasing factor</keyword>
<dbReference type="PANTHER" id="PTHR45872">
    <property type="entry name" value="RHO GUANINE NUCLEOTIDE EXCHANGE FACTOR 2, ISOFORM D"/>
    <property type="match status" value="1"/>
</dbReference>
<feature type="region of interest" description="Disordered" evidence="2">
    <location>
        <begin position="46"/>
        <end position="108"/>
    </location>
</feature>
<dbReference type="RefSeq" id="XP_015262010.1">
    <property type="nucleotide sequence ID" value="XM_015406524.1"/>
</dbReference>
<dbReference type="PANTHER" id="PTHR45872:SF4">
    <property type="entry name" value="RHO GUANINE NUCLEOTIDE EXCHANGE FACTOR 1"/>
    <property type="match status" value="1"/>
</dbReference>
<evidence type="ECO:0000256" key="2">
    <source>
        <dbReference type="SAM" id="MobiDB-lite"/>
    </source>
</evidence>
<feature type="region of interest" description="Disordered" evidence="2">
    <location>
        <begin position="154"/>
        <end position="223"/>
    </location>
</feature>
<dbReference type="SUPFAM" id="SSF50729">
    <property type="entry name" value="PH domain-like"/>
    <property type="match status" value="1"/>
</dbReference>
<dbReference type="Pfam" id="PF17838">
    <property type="entry name" value="PH_16"/>
    <property type="match status" value="1"/>
</dbReference>
<dbReference type="InterPro" id="IPR011993">
    <property type="entry name" value="PH-like_dom_sf"/>
</dbReference>
<evidence type="ECO:0000313" key="5">
    <source>
        <dbReference type="RefSeq" id="XP_015262010.1"/>
    </source>
</evidence>
<keyword evidence="4" id="KW-1185">Reference proteome</keyword>